<evidence type="ECO:0000313" key="3">
    <source>
        <dbReference type="Proteomes" id="UP000315312"/>
    </source>
</evidence>
<protein>
    <submittedName>
        <fullName evidence="2">Uncharacterized protein</fullName>
    </submittedName>
</protein>
<dbReference type="AlphaFoldDB" id="A0A562KRZ0"/>
<dbReference type="EMBL" id="VLKM01000001">
    <property type="protein sequence ID" value="TWH98180.1"/>
    <property type="molecule type" value="Genomic_DNA"/>
</dbReference>
<name>A0A562KRZ0_9FLAO</name>
<keyword evidence="1" id="KW-1133">Transmembrane helix</keyword>
<gene>
    <name evidence="2" type="ORF">IP97_00125</name>
</gene>
<evidence type="ECO:0000313" key="2">
    <source>
        <dbReference type="EMBL" id="TWH98180.1"/>
    </source>
</evidence>
<sequence>METRFIVLFSVAFFVFVIGLWVLKIDQKRRLAKKEEKPLSNKEIIALLDDPLTGEKMKVSETQNEYEYSDEIPDEIVFYDENRRTSEHVLNKYYTEDGDLEREFILIKNYLLDNGFNFQIFSESEIEFLENSITFTSFEDWTCTDMYHKNNLSFFIANTTSKAINSKYHSRNENTNIVLWVKDFKFSGHYCFIKQPIIHNIVNVFIDENTEIIKGYKTEIIKKSTQEKVITDYFKNLNSSFDLEIEVFNSNIIIRMMNVASYENMIKLLNSLKTSD</sequence>
<keyword evidence="1" id="KW-0472">Membrane</keyword>
<keyword evidence="3" id="KW-1185">Reference proteome</keyword>
<feature type="transmembrane region" description="Helical" evidence="1">
    <location>
        <begin position="6"/>
        <end position="23"/>
    </location>
</feature>
<comment type="caution">
    <text evidence="2">The sequence shown here is derived from an EMBL/GenBank/DDBJ whole genome shotgun (WGS) entry which is preliminary data.</text>
</comment>
<organism evidence="2 3">
    <name type="scientific">Flavobacterium cheniae</name>
    <dbReference type="NCBI Taxonomy" id="295428"/>
    <lineage>
        <taxon>Bacteria</taxon>
        <taxon>Pseudomonadati</taxon>
        <taxon>Bacteroidota</taxon>
        <taxon>Flavobacteriia</taxon>
        <taxon>Flavobacteriales</taxon>
        <taxon>Flavobacteriaceae</taxon>
        <taxon>Flavobacterium</taxon>
    </lineage>
</organism>
<accession>A0A562KRZ0</accession>
<keyword evidence="1" id="KW-0812">Transmembrane</keyword>
<evidence type="ECO:0000256" key="1">
    <source>
        <dbReference type="SAM" id="Phobius"/>
    </source>
</evidence>
<reference evidence="2 3" key="1">
    <citation type="journal article" date="2015" name="Stand. Genomic Sci.">
        <title>Genomic Encyclopedia of Bacterial and Archaeal Type Strains, Phase III: the genomes of soil and plant-associated and newly described type strains.</title>
        <authorList>
            <person name="Whitman W.B."/>
            <person name="Woyke T."/>
            <person name="Klenk H.P."/>
            <person name="Zhou Y."/>
            <person name="Lilburn T.G."/>
            <person name="Beck B.J."/>
            <person name="De Vos P."/>
            <person name="Vandamme P."/>
            <person name="Eisen J.A."/>
            <person name="Garrity G."/>
            <person name="Hugenholtz P."/>
            <person name="Kyrpides N.C."/>
        </authorList>
    </citation>
    <scope>NUCLEOTIDE SEQUENCE [LARGE SCALE GENOMIC DNA]</scope>
    <source>
        <strain evidence="2 3">CGMCC 1.6844</strain>
    </source>
</reference>
<dbReference type="RefSeq" id="WP_133606841.1">
    <property type="nucleotide sequence ID" value="NZ_SNZC01000001.1"/>
</dbReference>
<proteinExistence type="predicted"/>
<dbReference type="Proteomes" id="UP000315312">
    <property type="component" value="Unassembled WGS sequence"/>
</dbReference>